<keyword evidence="5" id="KW-0418">Kinase</keyword>
<evidence type="ECO:0000256" key="3">
    <source>
        <dbReference type="ARBA" id="ARBA00022553"/>
    </source>
</evidence>
<dbReference type="GO" id="GO:0009927">
    <property type="term" value="F:histidine phosphotransfer kinase activity"/>
    <property type="evidence" value="ECO:0007669"/>
    <property type="project" value="TreeGrafter"/>
</dbReference>
<dbReference type="Pfam" id="PF00512">
    <property type="entry name" value="HisKA"/>
    <property type="match status" value="1"/>
</dbReference>
<dbReference type="InterPro" id="IPR036890">
    <property type="entry name" value="HATPase_C_sf"/>
</dbReference>
<dbReference type="GO" id="GO:0005886">
    <property type="term" value="C:plasma membrane"/>
    <property type="evidence" value="ECO:0007669"/>
    <property type="project" value="TreeGrafter"/>
</dbReference>
<dbReference type="InterPro" id="IPR004358">
    <property type="entry name" value="Sig_transdc_His_kin-like_C"/>
</dbReference>
<evidence type="ECO:0000256" key="6">
    <source>
        <dbReference type="PROSITE-ProRule" id="PRU00169"/>
    </source>
</evidence>
<dbReference type="CDD" id="cd17546">
    <property type="entry name" value="REC_hyHK_CKI1_RcsC-like"/>
    <property type="match status" value="1"/>
</dbReference>
<evidence type="ECO:0000313" key="10">
    <source>
        <dbReference type="Proteomes" id="UP000617628"/>
    </source>
</evidence>
<dbReference type="PANTHER" id="PTHR43047:SF72">
    <property type="entry name" value="OSMOSENSING HISTIDINE PROTEIN KINASE SLN1"/>
    <property type="match status" value="1"/>
</dbReference>
<dbReference type="InterPro" id="IPR005467">
    <property type="entry name" value="His_kinase_dom"/>
</dbReference>
<dbReference type="Proteomes" id="UP000617628">
    <property type="component" value="Unassembled WGS sequence"/>
</dbReference>
<dbReference type="SUPFAM" id="SSF47384">
    <property type="entry name" value="Homodimeric domain of signal transducing histidine kinase"/>
    <property type="match status" value="1"/>
</dbReference>
<organism evidence="9 10">
    <name type="scientific">Pelagicoccus mobilis</name>
    <dbReference type="NCBI Taxonomy" id="415221"/>
    <lineage>
        <taxon>Bacteria</taxon>
        <taxon>Pseudomonadati</taxon>
        <taxon>Verrucomicrobiota</taxon>
        <taxon>Opitutia</taxon>
        <taxon>Puniceicoccales</taxon>
        <taxon>Pelagicoccaceae</taxon>
        <taxon>Pelagicoccus</taxon>
    </lineage>
</organism>
<dbReference type="SUPFAM" id="SSF55874">
    <property type="entry name" value="ATPase domain of HSP90 chaperone/DNA topoisomerase II/histidine kinase"/>
    <property type="match status" value="1"/>
</dbReference>
<dbReference type="FunFam" id="3.30.565.10:FF:000010">
    <property type="entry name" value="Sensor histidine kinase RcsC"/>
    <property type="match status" value="1"/>
</dbReference>
<gene>
    <name evidence="9" type="ORF">JIN87_18140</name>
</gene>
<accession>A0A934S4E3</accession>
<dbReference type="PROSITE" id="PS50110">
    <property type="entry name" value="RESPONSE_REGULATORY"/>
    <property type="match status" value="2"/>
</dbReference>
<dbReference type="SUPFAM" id="SSF52172">
    <property type="entry name" value="CheY-like"/>
    <property type="match status" value="2"/>
</dbReference>
<dbReference type="CDD" id="cd00082">
    <property type="entry name" value="HisKA"/>
    <property type="match status" value="1"/>
</dbReference>
<evidence type="ECO:0000256" key="4">
    <source>
        <dbReference type="ARBA" id="ARBA00022679"/>
    </source>
</evidence>
<dbReference type="InterPro" id="IPR003594">
    <property type="entry name" value="HATPase_dom"/>
</dbReference>
<feature type="domain" description="Response regulatory" evidence="8">
    <location>
        <begin position="24"/>
        <end position="141"/>
    </location>
</feature>
<dbReference type="SMART" id="SM00448">
    <property type="entry name" value="REC"/>
    <property type="match status" value="2"/>
</dbReference>
<comment type="caution">
    <text evidence="9">The sequence shown here is derived from an EMBL/GenBank/DDBJ whole genome shotgun (WGS) entry which is preliminary data.</text>
</comment>
<feature type="modified residue" description="4-aspartylphosphate" evidence="6">
    <location>
        <position position="77"/>
    </location>
</feature>
<keyword evidence="3 6" id="KW-0597">Phosphoprotein</keyword>
<evidence type="ECO:0000256" key="2">
    <source>
        <dbReference type="ARBA" id="ARBA00012438"/>
    </source>
</evidence>
<sequence>MIETGEGKRLVEQWTASPPDRERRVLLIQECDVDKDFLEQTLKAKGLKDRYSVVPAPSAEAVVGQLRNKAFDVALLDLGLSSEVDFGLLAELVNLAVCPVLVLSCLEDEGIARAVMQHGAQECLSKNGLTGIMLERSISHSIERFRLMSELSKAKQKAEAASQAKSDFLAVMSHEFRTPMNGILGGVNLLENLCDKPQARELLHMMKQCAESQLTLIGDVLDISKIEAGGMELAYEAFSPRDLISSVLSSVAYDAREKGIRLAVDIDASMPRQLVSDARRLRQVLMNLVGNAVKFTPRGEVRIQAKLIKGSLVEFRVSDTGIGIASKNLESIFDTFTQVDSSYSRRYQGTGLGLAICKRLVKMLGGTIRAESELGQGSTFHFTIASRDPEEVEADLRQLEGENSVRFSEAYPLSILVVEDSPLVRNFMTATLAKLGYSAHEAESGSQALQLADANLYDAIFVDVRMPDLDGFETASMLFDKQEGGDGAKPFVAAITATVTSDIRKRCEQLGIAKLLSKPIAVEDIRGVLRAASMQASNRPGRG</sequence>
<protein>
    <recommendedName>
        <fullName evidence="2">histidine kinase</fullName>
        <ecNumber evidence="2">2.7.13.3</ecNumber>
    </recommendedName>
</protein>
<keyword evidence="10" id="KW-1185">Reference proteome</keyword>
<reference evidence="9" key="1">
    <citation type="submission" date="2021-01" db="EMBL/GenBank/DDBJ databases">
        <title>Modified the classification status of verrucomicrobia.</title>
        <authorList>
            <person name="Feng X."/>
        </authorList>
    </citation>
    <scope>NUCLEOTIDE SEQUENCE</scope>
    <source>
        <strain evidence="9">KCTC 13126</strain>
    </source>
</reference>
<dbReference type="Pfam" id="PF00072">
    <property type="entry name" value="Response_reg"/>
    <property type="match status" value="2"/>
</dbReference>
<proteinExistence type="predicted"/>
<dbReference type="InterPro" id="IPR003661">
    <property type="entry name" value="HisK_dim/P_dom"/>
</dbReference>
<evidence type="ECO:0000256" key="5">
    <source>
        <dbReference type="ARBA" id="ARBA00022777"/>
    </source>
</evidence>
<dbReference type="InterPro" id="IPR011006">
    <property type="entry name" value="CheY-like_superfamily"/>
</dbReference>
<dbReference type="Pfam" id="PF02518">
    <property type="entry name" value="HATPase_c"/>
    <property type="match status" value="1"/>
</dbReference>
<dbReference type="Gene3D" id="3.30.565.10">
    <property type="entry name" value="Histidine kinase-like ATPase, C-terminal domain"/>
    <property type="match status" value="1"/>
</dbReference>
<feature type="modified residue" description="4-aspartylphosphate" evidence="6">
    <location>
        <position position="463"/>
    </location>
</feature>
<dbReference type="PANTHER" id="PTHR43047">
    <property type="entry name" value="TWO-COMPONENT HISTIDINE PROTEIN KINASE"/>
    <property type="match status" value="1"/>
</dbReference>
<feature type="domain" description="Histidine kinase" evidence="7">
    <location>
        <begin position="171"/>
        <end position="388"/>
    </location>
</feature>
<dbReference type="CDD" id="cd16922">
    <property type="entry name" value="HATPase_EvgS-ArcB-TorS-like"/>
    <property type="match status" value="1"/>
</dbReference>
<dbReference type="RefSeq" id="WP_200357022.1">
    <property type="nucleotide sequence ID" value="NZ_JAENIL010000035.1"/>
</dbReference>
<evidence type="ECO:0000256" key="1">
    <source>
        <dbReference type="ARBA" id="ARBA00000085"/>
    </source>
</evidence>
<dbReference type="Gene3D" id="3.40.50.2300">
    <property type="match status" value="2"/>
</dbReference>
<evidence type="ECO:0000259" key="7">
    <source>
        <dbReference type="PROSITE" id="PS50109"/>
    </source>
</evidence>
<evidence type="ECO:0000313" key="9">
    <source>
        <dbReference type="EMBL" id="MBK1878808.1"/>
    </source>
</evidence>
<dbReference type="InterPro" id="IPR001789">
    <property type="entry name" value="Sig_transdc_resp-reg_receiver"/>
</dbReference>
<evidence type="ECO:0000259" key="8">
    <source>
        <dbReference type="PROSITE" id="PS50110"/>
    </source>
</evidence>
<dbReference type="Gene3D" id="1.10.287.130">
    <property type="match status" value="1"/>
</dbReference>
<dbReference type="InterPro" id="IPR036097">
    <property type="entry name" value="HisK_dim/P_sf"/>
</dbReference>
<dbReference type="EMBL" id="JAENIL010000035">
    <property type="protein sequence ID" value="MBK1878808.1"/>
    <property type="molecule type" value="Genomic_DNA"/>
</dbReference>
<dbReference type="SMART" id="SM00388">
    <property type="entry name" value="HisKA"/>
    <property type="match status" value="1"/>
</dbReference>
<dbReference type="PRINTS" id="PR00344">
    <property type="entry name" value="BCTRLSENSOR"/>
</dbReference>
<comment type="catalytic activity">
    <reaction evidence="1">
        <text>ATP + protein L-histidine = ADP + protein N-phospho-L-histidine.</text>
        <dbReference type="EC" id="2.7.13.3"/>
    </reaction>
</comment>
<dbReference type="EC" id="2.7.13.3" evidence="2"/>
<name>A0A934S4E3_9BACT</name>
<feature type="domain" description="Response regulatory" evidence="8">
    <location>
        <begin position="414"/>
        <end position="533"/>
    </location>
</feature>
<dbReference type="PROSITE" id="PS50109">
    <property type="entry name" value="HIS_KIN"/>
    <property type="match status" value="1"/>
</dbReference>
<dbReference type="SMART" id="SM00387">
    <property type="entry name" value="HATPase_c"/>
    <property type="match status" value="1"/>
</dbReference>
<dbReference type="AlphaFoldDB" id="A0A934S4E3"/>
<keyword evidence="4" id="KW-0808">Transferase</keyword>
<dbReference type="GO" id="GO:0000155">
    <property type="term" value="F:phosphorelay sensor kinase activity"/>
    <property type="evidence" value="ECO:0007669"/>
    <property type="project" value="InterPro"/>
</dbReference>